<feature type="region of interest" description="Disordered" evidence="1">
    <location>
        <begin position="1"/>
        <end position="46"/>
    </location>
</feature>
<reference evidence="2" key="1">
    <citation type="submission" date="2020-02" db="EMBL/GenBank/DDBJ databases">
        <authorList>
            <person name="Meier V. D."/>
        </authorList>
    </citation>
    <scope>NUCLEOTIDE SEQUENCE</scope>
    <source>
        <strain evidence="2">AVDCRST_MAG33</strain>
    </source>
</reference>
<organism evidence="2">
    <name type="scientific">uncultured Thermomicrobiales bacterium</name>
    <dbReference type="NCBI Taxonomy" id="1645740"/>
    <lineage>
        <taxon>Bacteria</taxon>
        <taxon>Pseudomonadati</taxon>
        <taxon>Thermomicrobiota</taxon>
        <taxon>Thermomicrobia</taxon>
        <taxon>Thermomicrobiales</taxon>
        <taxon>environmental samples</taxon>
    </lineage>
</organism>
<protein>
    <submittedName>
        <fullName evidence="2">Uncharacterized protein</fullName>
    </submittedName>
</protein>
<feature type="compositionally biased region" description="Low complexity" evidence="1">
    <location>
        <begin position="1"/>
        <end position="21"/>
    </location>
</feature>
<gene>
    <name evidence="2" type="ORF">AVDCRST_MAG33-1068</name>
</gene>
<evidence type="ECO:0000256" key="1">
    <source>
        <dbReference type="SAM" id="MobiDB-lite"/>
    </source>
</evidence>
<name>A0A6J4UKD1_9BACT</name>
<dbReference type="EMBL" id="CADCWK010000099">
    <property type="protein sequence ID" value="CAA9553255.1"/>
    <property type="molecule type" value="Genomic_DNA"/>
</dbReference>
<proteinExistence type="predicted"/>
<accession>A0A6J4UKD1</accession>
<feature type="non-terminal residue" evidence="2">
    <location>
        <position position="1"/>
    </location>
</feature>
<feature type="non-terminal residue" evidence="2">
    <location>
        <position position="46"/>
    </location>
</feature>
<evidence type="ECO:0000313" key="2">
    <source>
        <dbReference type="EMBL" id="CAA9553255.1"/>
    </source>
</evidence>
<sequence>CPSSTSSCGSSTATGSPPTGARASVSPRASLARCMAITRPPGTTAP</sequence>
<dbReference type="AlphaFoldDB" id="A0A6J4UKD1"/>